<dbReference type="EMBL" id="VOOS01000001">
    <property type="protein sequence ID" value="TXB67195.1"/>
    <property type="molecule type" value="Genomic_DNA"/>
</dbReference>
<keyword evidence="11" id="KW-1185">Reference proteome</keyword>
<dbReference type="InterPro" id="IPR036291">
    <property type="entry name" value="NAD(P)-bd_dom_sf"/>
</dbReference>
<dbReference type="InterPro" id="IPR006424">
    <property type="entry name" value="Glyceraldehyde-3-P_DH_1"/>
</dbReference>
<dbReference type="SMART" id="SM00846">
    <property type="entry name" value="Gp_dh_N"/>
    <property type="match status" value="1"/>
</dbReference>
<evidence type="ECO:0000256" key="7">
    <source>
        <dbReference type="PIRSR" id="PIRSR000149-4"/>
    </source>
</evidence>
<evidence type="ECO:0000313" key="10">
    <source>
        <dbReference type="EMBL" id="TXB67195.1"/>
    </source>
</evidence>
<dbReference type="InterPro" id="IPR020828">
    <property type="entry name" value="GlycerAld_3-P_DH_NAD(P)-bd"/>
</dbReference>
<dbReference type="Pfam" id="PF02800">
    <property type="entry name" value="Gp_dh_C"/>
    <property type="match status" value="1"/>
</dbReference>
<dbReference type="SUPFAM" id="SSF51735">
    <property type="entry name" value="NAD(P)-binding Rossmann-fold domains"/>
    <property type="match status" value="1"/>
</dbReference>
<feature type="binding site" evidence="5">
    <location>
        <position position="232"/>
    </location>
    <ligand>
        <name>D-glyceraldehyde 3-phosphate</name>
        <dbReference type="ChEBI" id="CHEBI:59776"/>
    </ligand>
</feature>
<dbReference type="CDD" id="cd18126">
    <property type="entry name" value="GAPDH_I_C"/>
    <property type="match status" value="1"/>
</dbReference>
<dbReference type="PANTHER" id="PTHR43148">
    <property type="entry name" value="GLYCERALDEHYDE-3-PHOSPHATE DEHYDROGENASE 2"/>
    <property type="match status" value="1"/>
</dbReference>
<dbReference type="GO" id="GO:0050661">
    <property type="term" value="F:NADP binding"/>
    <property type="evidence" value="ECO:0007669"/>
    <property type="project" value="InterPro"/>
</dbReference>
<keyword evidence="6" id="KW-0520">NAD</keyword>
<sequence>MIRVAINGFGRIGRTVTRVIQSHSNIELVAINDLTDAKTLAHLLKYDSVHGRFNGTIDSKANEIIINGKSVKIINEKDPVNLPWKDLNIDIVIESTGRFLTKDLAQAHISAGAKKVILSAPPKSDDVSTVVLGINDDIITGKEEIISNASCTTNAAAPLIKVLHDFYHIESAYITTVHSYTGDQSLHDSPHKDLRRARAGALSIIPTTTGAAKAITKIFPDLDNKIGGCGVRVPVPNGSLIDISLNLKEDTTVEAINQKFKEASETYLKSVLEYTDDPIVSVDIIGNTHSCIFDSQLTSITGHMVKIMGWYDNEAGYSNRLVDLIMKIA</sequence>
<dbReference type="GO" id="GO:0006006">
    <property type="term" value="P:glucose metabolic process"/>
    <property type="evidence" value="ECO:0007669"/>
    <property type="project" value="InterPro"/>
</dbReference>
<gene>
    <name evidence="10" type="primary">gap</name>
    <name evidence="10" type="ORF">FRY74_03145</name>
</gene>
<evidence type="ECO:0000256" key="3">
    <source>
        <dbReference type="ARBA" id="ARBA00023002"/>
    </source>
</evidence>
<dbReference type="FunFam" id="3.40.50.720:FF:000001">
    <property type="entry name" value="Glyceraldehyde-3-phosphate dehydrogenase"/>
    <property type="match status" value="1"/>
</dbReference>
<dbReference type="Gene3D" id="3.30.360.10">
    <property type="entry name" value="Dihydrodipicolinate Reductase, domain 2"/>
    <property type="match status" value="1"/>
</dbReference>
<dbReference type="PRINTS" id="PR00078">
    <property type="entry name" value="G3PDHDRGNASE"/>
</dbReference>
<keyword evidence="6" id="KW-0547">Nucleotide-binding</keyword>
<proteinExistence type="inferred from homology"/>
<feature type="binding site" evidence="6">
    <location>
        <position position="313"/>
    </location>
    <ligand>
        <name>NAD(+)</name>
        <dbReference type="ChEBI" id="CHEBI:57540"/>
    </ligand>
</feature>
<reference evidence="10 11" key="1">
    <citation type="submission" date="2019-08" db="EMBL/GenBank/DDBJ databases">
        <title>Genome of Vicingus serpentipes NCIMB 15042.</title>
        <authorList>
            <person name="Bowman J.P."/>
        </authorList>
    </citation>
    <scope>NUCLEOTIDE SEQUENCE [LARGE SCALE GENOMIC DNA]</scope>
    <source>
        <strain evidence="10 11">NCIMB 15042</strain>
    </source>
</reference>
<organism evidence="10 11">
    <name type="scientific">Vicingus serpentipes</name>
    <dbReference type="NCBI Taxonomy" id="1926625"/>
    <lineage>
        <taxon>Bacteria</taxon>
        <taxon>Pseudomonadati</taxon>
        <taxon>Bacteroidota</taxon>
        <taxon>Flavobacteriia</taxon>
        <taxon>Flavobacteriales</taxon>
        <taxon>Vicingaceae</taxon>
        <taxon>Vicingus</taxon>
    </lineage>
</organism>
<dbReference type="FunFam" id="3.30.360.10:FF:000002">
    <property type="entry name" value="Glyceraldehyde-3-phosphate dehydrogenase"/>
    <property type="match status" value="1"/>
</dbReference>
<evidence type="ECO:0000256" key="2">
    <source>
        <dbReference type="ARBA" id="ARBA00011881"/>
    </source>
</evidence>
<evidence type="ECO:0000256" key="1">
    <source>
        <dbReference type="ARBA" id="ARBA00007406"/>
    </source>
</evidence>
<dbReference type="GO" id="GO:0016620">
    <property type="term" value="F:oxidoreductase activity, acting on the aldehyde or oxo group of donors, NAD or NADP as acceptor"/>
    <property type="evidence" value="ECO:0007669"/>
    <property type="project" value="InterPro"/>
</dbReference>
<evidence type="ECO:0000256" key="5">
    <source>
        <dbReference type="PIRSR" id="PIRSR000149-2"/>
    </source>
</evidence>
<dbReference type="Gene3D" id="3.40.50.720">
    <property type="entry name" value="NAD(P)-binding Rossmann-like Domain"/>
    <property type="match status" value="1"/>
</dbReference>
<feature type="domain" description="Glyceraldehyde 3-phosphate dehydrogenase NAD(P) binding" evidence="9">
    <location>
        <begin position="2"/>
        <end position="151"/>
    </location>
</feature>
<feature type="binding site" evidence="5">
    <location>
        <position position="181"/>
    </location>
    <ligand>
        <name>D-glyceraldehyde 3-phosphate</name>
        <dbReference type="ChEBI" id="CHEBI:59776"/>
    </ligand>
</feature>
<comment type="caution">
    <text evidence="10">The sequence shown here is derived from an EMBL/GenBank/DDBJ whole genome shotgun (WGS) entry which is preliminary data.</text>
</comment>
<feature type="binding site" evidence="6">
    <location>
        <position position="33"/>
    </location>
    <ligand>
        <name>NAD(+)</name>
        <dbReference type="ChEBI" id="CHEBI:57540"/>
    </ligand>
</feature>
<feature type="binding site" evidence="6">
    <location>
        <position position="119"/>
    </location>
    <ligand>
        <name>NAD(+)</name>
        <dbReference type="ChEBI" id="CHEBI:57540"/>
    </ligand>
</feature>
<name>A0A5C6RZ03_9FLAO</name>
<comment type="subunit">
    <text evidence="2">Homotetramer.</text>
</comment>
<dbReference type="OrthoDB" id="9803304at2"/>
<dbReference type="GO" id="GO:0051287">
    <property type="term" value="F:NAD binding"/>
    <property type="evidence" value="ECO:0007669"/>
    <property type="project" value="InterPro"/>
</dbReference>
<dbReference type="Proteomes" id="UP000321721">
    <property type="component" value="Unassembled WGS sequence"/>
</dbReference>
<feature type="active site" description="Nucleophile" evidence="4">
    <location>
        <position position="151"/>
    </location>
</feature>
<feature type="binding site" evidence="6">
    <location>
        <begin position="11"/>
        <end position="12"/>
    </location>
    <ligand>
        <name>NAD(+)</name>
        <dbReference type="ChEBI" id="CHEBI:57540"/>
    </ligand>
</feature>
<evidence type="ECO:0000259" key="9">
    <source>
        <dbReference type="SMART" id="SM00846"/>
    </source>
</evidence>
<feature type="binding site" evidence="5">
    <location>
        <begin position="150"/>
        <end position="152"/>
    </location>
    <ligand>
        <name>D-glyceraldehyde 3-phosphate</name>
        <dbReference type="ChEBI" id="CHEBI:59776"/>
    </ligand>
</feature>
<dbReference type="NCBIfam" id="TIGR01534">
    <property type="entry name" value="GAPDH-I"/>
    <property type="match status" value="1"/>
</dbReference>
<dbReference type="CDD" id="cd05214">
    <property type="entry name" value="GAPDH_I_N"/>
    <property type="match status" value="1"/>
</dbReference>
<keyword evidence="3" id="KW-0560">Oxidoreductase</keyword>
<evidence type="ECO:0000313" key="11">
    <source>
        <dbReference type="Proteomes" id="UP000321721"/>
    </source>
</evidence>
<protein>
    <submittedName>
        <fullName evidence="10">Type I glyceraldehyde-3-phosphate dehydrogenase</fullName>
    </submittedName>
</protein>
<dbReference type="InterPro" id="IPR020831">
    <property type="entry name" value="GlycerAld/Erythrose_P_DH"/>
</dbReference>
<evidence type="ECO:0000256" key="4">
    <source>
        <dbReference type="PIRSR" id="PIRSR000149-1"/>
    </source>
</evidence>
<evidence type="ECO:0000256" key="8">
    <source>
        <dbReference type="RuleBase" id="RU000397"/>
    </source>
</evidence>
<evidence type="ECO:0000256" key="6">
    <source>
        <dbReference type="PIRSR" id="PIRSR000149-3"/>
    </source>
</evidence>
<comment type="similarity">
    <text evidence="1 8">Belongs to the glyceraldehyde-3-phosphate dehydrogenase family.</text>
</comment>
<dbReference type="SUPFAM" id="SSF55347">
    <property type="entry name" value="Glyceraldehyde-3-phosphate dehydrogenase-like, C-terminal domain"/>
    <property type="match status" value="1"/>
</dbReference>
<feature type="site" description="Activates thiol group during catalysis" evidence="7">
    <location>
        <position position="178"/>
    </location>
</feature>
<feature type="binding site" evidence="5">
    <location>
        <begin position="209"/>
        <end position="210"/>
    </location>
    <ligand>
        <name>D-glyceraldehyde 3-phosphate</name>
        <dbReference type="ChEBI" id="CHEBI:59776"/>
    </ligand>
</feature>
<dbReference type="Pfam" id="PF00044">
    <property type="entry name" value="Gp_dh_N"/>
    <property type="match status" value="1"/>
</dbReference>
<dbReference type="PIRSF" id="PIRSF000149">
    <property type="entry name" value="GAP_DH"/>
    <property type="match status" value="1"/>
</dbReference>
<dbReference type="AlphaFoldDB" id="A0A5C6RZ03"/>
<dbReference type="RefSeq" id="WP_147098511.1">
    <property type="nucleotide sequence ID" value="NZ_VOOS01000001.1"/>
</dbReference>
<dbReference type="InterPro" id="IPR020829">
    <property type="entry name" value="GlycerAld_3-P_DH_cat"/>
</dbReference>
<accession>A0A5C6RZ03</accession>